<dbReference type="HAMAP" id="MF_01322">
    <property type="entry name" value="RNApol_bact_RpoC"/>
    <property type="match status" value="1"/>
</dbReference>
<evidence type="ECO:0000256" key="1">
    <source>
        <dbReference type="ARBA" id="ARBA00022478"/>
    </source>
</evidence>
<dbReference type="PANTHER" id="PTHR19376:SF54">
    <property type="entry name" value="DNA-DIRECTED RNA POLYMERASE SUBUNIT BETA"/>
    <property type="match status" value="1"/>
</dbReference>
<evidence type="ECO:0000256" key="6">
    <source>
        <dbReference type="ARBA" id="ARBA00048552"/>
    </source>
</evidence>
<sequence>MRVQDLESIRIKLASPEDILSWSHGEVTKPETINYRTQRAEKDGLFCEKIFGPERDYQCYCGKYRGIKYKGVICDRCGVEITKSQVRRERMGHILLATPVSHIWFLRGVPSSVGTILDIPMQQLERVIYFAAYIVTKVNEEAKRKVLEEIEKEYKRKIKSPASAKASAGKQKSKLKTKKKEKIKVQELKAARDRAREEVLTLKPLKVLSEVEYHDLSLKYGQVFEAGTGAETLRKIFEKIDLKKEISNLKKEFEKASPQNRKIILRRLRIFQGMERAKVRPEWMFMQVLPVLPPDLRPMVQLDGGRYASSDLNDLYRRVINRNNRLKYLLEINAPEVIVRNEKRMLQEAVDALIDNGMRKGTMTQATTGGRRLLKSLADMLKGKQGRFRQNLLGKRVDYSGRSVIVVGPQLKLNQCGLPKKMALELFKPFVIRKILEKELAYNVRGAARLIEEETDEVWAILEEVVKDKLVLLNRAPTLHRLGIQAFYPVLIEGETIQTHPLVCKAFNADFDGDQMAVHLPLSDEAQKESKERMLASLNLLKPATGTPIVTLYQDIVLGCYWLTRIEAGKKGEGKIFSNPEEAEISYELGNIDLKAKIKVRIKNEFTETSLGRILFNRALPANFPFQNQVIKIRDLENMVGGILQNEPPEITEETLDKIKNLGFEYSTLSGISWGMDDLIVPPEKPKILERAEKEEELIKEHFRKGLLSKEEKTAKIIEIWTRAKSEIEKLVPKTLPASGPVASIVEAGARGSWSQPVQMAGMKGLVINPMGQIIELPVKSSYKEGFDVLEYFISTHGARKGTADTALRTSAAGYLTRRLVDVSHEVVITAQDCGDKEGIEIFRQDADEIGQSFIFKIVGRVAVDKIQNPKGARQGGRVEGGLESKVQIVKGGEIIDWEKAKAIEEAGIEKVRIFSPLSCKAIRGICQKCYGWDLGRDRLIQVGESVGTVAAQAIGEPGTQLTLKTFHTGGVAGGGDITFGLPRVQEVFEVRLPGGKAEISQVEGKILEVTPEKIVKIKTKKGNPRPKTSILEYKIPERAAIWVKPGEEIRKGQPLCEGSLDLKELFKLAGKEPTQRYIIKEVQKIYVSQGVGIHDKHIEVICRQMLSRLRIKDSGDSSFSVGEVVERSKFLEENASLKKERKTPAKGIQLILGISRVALTTDSFLSAASFQETSRVLIRAAISGKEDKLRGLKENVIIGKLIPAGTGFRK</sequence>
<dbReference type="AlphaFoldDB" id="A0A2M7Z2V5"/>
<dbReference type="InterPro" id="IPR000722">
    <property type="entry name" value="RNA_pol_asu"/>
</dbReference>
<protein>
    <recommendedName>
        <fullName evidence="7">DNA-directed RNA polymerase subunit beta'</fullName>
        <shortName evidence="7">RNAP subunit beta'</shortName>
        <ecNumber evidence="7">2.7.7.6</ecNumber>
    </recommendedName>
    <alternativeName>
        <fullName evidence="7">RNA polymerase subunit beta'</fullName>
    </alternativeName>
    <alternativeName>
        <fullName evidence="7">Transcriptase subunit beta'</fullName>
    </alternativeName>
</protein>
<dbReference type="GO" id="GO:0003899">
    <property type="term" value="F:DNA-directed RNA polymerase activity"/>
    <property type="evidence" value="ECO:0007669"/>
    <property type="project" value="UniProtKB-UniRule"/>
</dbReference>
<feature type="coiled-coil region" evidence="9">
    <location>
        <begin position="137"/>
        <end position="198"/>
    </location>
</feature>
<dbReference type="CDD" id="cd02655">
    <property type="entry name" value="RNAP_beta'_C"/>
    <property type="match status" value="1"/>
</dbReference>
<keyword evidence="3 7" id="KW-0548">Nucleotidyltransferase</keyword>
<evidence type="ECO:0000256" key="9">
    <source>
        <dbReference type="SAM" id="Coils"/>
    </source>
</evidence>
<dbReference type="Pfam" id="PF04983">
    <property type="entry name" value="RNA_pol_Rpb1_3"/>
    <property type="match status" value="1"/>
</dbReference>
<feature type="binding site" evidence="7">
    <location>
        <position position="74"/>
    </location>
    <ligand>
        <name>Zn(2+)</name>
        <dbReference type="ChEBI" id="CHEBI:29105"/>
        <label>1</label>
    </ligand>
</feature>
<evidence type="ECO:0000313" key="11">
    <source>
        <dbReference type="EMBL" id="PJA82823.1"/>
    </source>
</evidence>
<keyword evidence="2 7" id="KW-0808">Transferase</keyword>
<feature type="binding site" evidence="7">
    <location>
        <position position="59"/>
    </location>
    <ligand>
        <name>Zn(2+)</name>
        <dbReference type="ChEBI" id="CHEBI:29105"/>
        <label>1</label>
    </ligand>
</feature>
<keyword evidence="1 7" id="KW-0240">DNA-directed RNA polymerase</keyword>
<comment type="catalytic activity">
    <reaction evidence="6 7 8">
        <text>RNA(n) + a ribonucleoside 5'-triphosphate = RNA(n+1) + diphosphate</text>
        <dbReference type="Rhea" id="RHEA:21248"/>
        <dbReference type="Rhea" id="RHEA-COMP:14527"/>
        <dbReference type="Rhea" id="RHEA-COMP:17342"/>
        <dbReference type="ChEBI" id="CHEBI:33019"/>
        <dbReference type="ChEBI" id="CHEBI:61557"/>
        <dbReference type="ChEBI" id="CHEBI:140395"/>
        <dbReference type="EC" id="2.7.7.6"/>
    </reaction>
</comment>
<dbReference type="Gene3D" id="1.10.274.100">
    <property type="entry name" value="RNA polymerase Rpb1, domain 3"/>
    <property type="match status" value="1"/>
</dbReference>
<dbReference type="SMART" id="SM00663">
    <property type="entry name" value="RPOLA_N"/>
    <property type="match status" value="1"/>
</dbReference>
<keyword evidence="4 7" id="KW-0479">Metal-binding</keyword>
<dbReference type="InterPro" id="IPR007066">
    <property type="entry name" value="RNA_pol_Rpb1_3"/>
</dbReference>
<dbReference type="InterPro" id="IPR012754">
    <property type="entry name" value="DNA-dir_RpoC_beta_prime_bact"/>
</dbReference>
<feature type="binding site" evidence="7">
    <location>
        <position position="512"/>
    </location>
    <ligand>
        <name>Mg(2+)</name>
        <dbReference type="ChEBI" id="CHEBI:18420"/>
    </ligand>
</feature>
<dbReference type="GO" id="GO:0008270">
    <property type="term" value="F:zinc ion binding"/>
    <property type="evidence" value="ECO:0007669"/>
    <property type="project" value="UniProtKB-UniRule"/>
</dbReference>
<dbReference type="PANTHER" id="PTHR19376">
    <property type="entry name" value="DNA-DIRECTED RNA POLYMERASE"/>
    <property type="match status" value="1"/>
</dbReference>
<dbReference type="InterPro" id="IPR007080">
    <property type="entry name" value="RNA_pol_Rpb1_1"/>
</dbReference>
<dbReference type="InterPro" id="IPR006592">
    <property type="entry name" value="RNA_pol_N"/>
</dbReference>
<comment type="subunit">
    <text evidence="7">The RNAP catalytic core consists of 2 alpha, 1 beta, 1 beta' and 1 omega subunit. When a sigma factor is associated with the core the holoenzyme is formed, which can initiate transcription.</text>
</comment>
<dbReference type="Gene3D" id="2.40.40.20">
    <property type="match status" value="1"/>
</dbReference>
<dbReference type="GO" id="GO:0003677">
    <property type="term" value="F:DNA binding"/>
    <property type="evidence" value="ECO:0007669"/>
    <property type="project" value="UniProtKB-UniRule"/>
</dbReference>
<dbReference type="InterPro" id="IPR042102">
    <property type="entry name" value="RNA_pol_Rpb1_3_sf"/>
</dbReference>
<dbReference type="Gene3D" id="1.10.132.30">
    <property type="match status" value="1"/>
</dbReference>
<reference evidence="12" key="1">
    <citation type="submission" date="2017-09" db="EMBL/GenBank/DDBJ databases">
        <title>Depth-based differentiation of microbial function through sediment-hosted aquifers and enrichment of novel symbionts in the deep terrestrial subsurface.</title>
        <authorList>
            <person name="Probst A.J."/>
            <person name="Ladd B."/>
            <person name="Jarett J.K."/>
            <person name="Geller-Mcgrath D.E."/>
            <person name="Sieber C.M.K."/>
            <person name="Emerson J.B."/>
            <person name="Anantharaman K."/>
            <person name="Thomas B.C."/>
            <person name="Malmstrom R."/>
            <person name="Stieglmeier M."/>
            <person name="Klingl A."/>
            <person name="Woyke T."/>
            <person name="Ryan C.M."/>
            <person name="Banfield J.F."/>
        </authorList>
    </citation>
    <scope>NUCLEOTIDE SEQUENCE [LARGE SCALE GENOMIC DNA]</scope>
</reference>
<dbReference type="InterPro" id="IPR044893">
    <property type="entry name" value="RNA_pol_Rpb1_clamp_domain"/>
</dbReference>
<feature type="binding site" evidence="7">
    <location>
        <position position="930"/>
    </location>
    <ligand>
        <name>Zn(2+)</name>
        <dbReference type="ChEBI" id="CHEBI:29105"/>
        <label>2</label>
    </ligand>
</feature>
<evidence type="ECO:0000256" key="5">
    <source>
        <dbReference type="ARBA" id="ARBA00023163"/>
    </source>
</evidence>
<dbReference type="Gene3D" id="2.40.50.100">
    <property type="match status" value="1"/>
</dbReference>
<keyword evidence="7" id="KW-0862">Zinc</keyword>
<dbReference type="Pfam" id="PF04997">
    <property type="entry name" value="RNA_pol_Rpb1_1"/>
    <property type="match status" value="1"/>
</dbReference>
<dbReference type="Pfam" id="PF00623">
    <property type="entry name" value="RNA_pol_Rpb1_2"/>
    <property type="match status" value="2"/>
</dbReference>
<feature type="binding site" evidence="7">
    <location>
        <position position="834"/>
    </location>
    <ligand>
        <name>Zn(2+)</name>
        <dbReference type="ChEBI" id="CHEBI:29105"/>
        <label>2</label>
    </ligand>
</feature>
<dbReference type="EC" id="2.7.7.6" evidence="7"/>
<dbReference type="EMBL" id="PFVS01000095">
    <property type="protein sequence ID" value="PJA82823.1"/>
    <property type="molecule type" value="Genomic_DNA"/>
</dbReference>
<feature type="binding site" evidence="7">
    <location>
        <position position="510"/>
    </location>
    <ligand>
        <name>Mg(2+)</name>
        <dbReference type="ChEBI" id="CHEBI:18420"/>
    </ligand>
</feature>
<comment type="function">
    <text evidence="7 8">DNA-dependent RNA polymerase catalyzes the transcription of DNA into RNA using the four ribonucleoside triphosphates as substrates.</text>
</comment>
<feature type="binding site" evidence="7">
    <location>
        <position position="927"/>
    </location>
    <ligand>
        <name>Zn(2+)</name>
        <dbReference type="ChEBI" id="CHEBI:29105"/>
        <label>2</label>
    </ligand>
</feature>
<comment type="cofactor">
    <cofactor evidence="7">
        <name>Mg(2+)</name>
        <dbReference type="ChEBI" id="CHEBI:18420"/>
    </cofactor>
    <text evidence="7">Binds 1 Mg(2+) ion per subunit.</text>
</comment>
<dbReference type="Pfam" id="PF05000">
    <property type="entry name" value="RNA_pol_Rpb1_4"/>
    <property type="match status" value="1"/>
</dbReference>
<evidence type="ECO:0000259" key="10">
    <source>
        <dbReference type="SMART" id="SM00663"/>
    </source>
</evidence>
<feature type="binding site" evidence="7">
    <location>
        <position position="920"/>
    </location>
    <ligand>
        <name>Zn(2+)</name>
        <dbReference type="ChEBI" id="CHEBI:29105"/>
        <label>2</label>
    </ligand>
</feature>
<keyword evidence="9" id="KW-0175">Coiled coil</keyword>
<evidence type="ECO:0000256" key="8">
    <source>
        <dbReference type="RuleBase" id="RU004279"/>
    </source>
</evidence>
<dbReference type="NCBIfam" id="TIGR02386">
    <property type="entry name" value="rpoC_TIGR"/>
    <property type="match status" value="1"/>
</dbReference>
<dbReference type="CDD" id="cd01609">
    <property type="entry name" value="RNAP_beta'_N"/>
    <property type="match status" value="1"/>
</dbReference>
<comment type="similarity">
    <text evidence="7 8">Belongs to the RNA polymerase beta' chain family.</text>
</comment>
<dbReference type="GO" id="GO:0000428">
    <property type="term" value="C:DNA-directed RNA polymerase complex"/>
    <property type="evidence" value="ECO:0007669"/>
    <property type="project" value="UniProtKB-KW"/>
</dbReference>
<evidence type="ECO:0000313" key="12">
    <source>
        <dbReference type="Proteomes" id="UP000230178"/>
    </source>
</evidence>
<dbReference type="SUPFAM" id="SSF64484">
    <property type="entry name" value="beta and beta-prime subunits of DNA dependent RNA-polymerase"/>
    <property type="match status" value="1"/>
</dbReference>
<comment type="caution">
    <text evidence="11">The sequence shown here is derived from an EMBL/GenBank/DDBJ whole genome shotgun (WGS) entry which is preliminary data.</text>
</comment>
<dbReference type="GO" id="GO:0006351">
    <property type="term" value="P:DNA-templated transcription"/>
    <property type="evidence" value="ECO:0007669"/>
    <property type="project" value="UniProtKB-UniRule"/>
</dbReference>
<dbReference type="Proteomes" id="UP000230178">
    <property type="component" value="Unassembled WGS sequence"/>
</dbReference>
<organism evidence="11 12">
    <name type="scientific">Candidatus Nealsonbacteria bacterium CG_4_9_14_3_um_filter_37_29</name>
    <dbReference type="NCBI Taxonomy" id="1974696"/>
    <lineage>
        <taxon>Bacteria</taxon>
        <taxon>Candidatus Nealsoniibacteriota</taxon>
    </lineage>
</organism>
<dbReference type="Gene3D" id="4.10.860.120">
    <property type="entry name" value="RNA polymerase II, clamp domain"/>
    <property type="match status" value="1"/>
</dbReference>
<dbReference type="InterPro" id="IPR045867">
    <property type="entry name" value="DNA-dir_RpoC_beta_prime"/>
</dbReference>
<proteinExistence type="inferred from homology"/>
<feature type="domain" description="RNA polymerase N-terminal" evidence="10">
    <location>
        <begin position="282"/>
        <end position="564"/>
    </location>
</feature>
<feature type="binding site" evidence="7">
    <location>
        <position position="77"/>
    </location>
    <ligand>
        <name>Zn(2+)</name>
        <dbReference type="ChEBI" id="CHEBI:29105"/>
        <label>1</label>
    </ligand>
</feature>
<dbReference type="Gene3D" id="1.10.1790.20">
    <property type="match status" value="1"/>
</dbReference>
<comment type="cofactor">
    <cofactor evidence="7">
        <name>Zn(2+)</name>
        <dbReference type="ChEBI" id="CHEBI:29105"/>
    </cofactor>
    <text evidence="7">Binds 2 Zn(2+) ions per subunit.</text>
</comment>
<dbReference type="GO" id="GO:0000287">
    <property type="term" value="F:magnesium ion binding"/>
    <property type="evidence" value="ECO:0007669"/>
    <property type="project" value="UniProtKB-UniRule"/>
</dbReference>
<evidence type="ECO:0000256" key="4">
    <source>
        <dbReference type="ARBA" id="ARBA00022723"/>
    </source>
</evidence>
<evidence type="ECO:0000256" key="2">
    <source>
        <dbReference type="ARBA" id="ARBA00022679"/>
    </source>
</evidence>
<dbReference type="Pfam" id="PF04998">
    <property type="entry name" value="RNA_pol_Rpb1_5"/>
    <property type="match status" value="1"/>
</dbReference>
<dbReference type="InterPro" id="IPR007081">
    <property type="entry name" value="RNA_pol_Rpb1_5"/>
</dbReference>
<dbReference type="InterPro" id="IPR038120">
    <property type="entry name" value="Rpb1_funnel_sf"/>
</dbReference>
<keyword evidence="5 7" id="KW-0804">Transcription</keyword>
<keyword evidence="7" id="KW-0460">Magnesium</keyword>
<evidence type="ECO:0000256" key="7">
    <source>
        <dbReference type="HAMAP-Rule" id="MF_01322"/>
    </source>
</evidence>
<gene>
    <name evidence="7 11" type="primary">rpoC</name>
    <name evidence="11" type="ORF">CO146_02395</name>
</gene>
<feature type="binding site" evidence="7">
    <location>
        <position position="61"/>
    </location>
    <ligand>
        <name>Zn(2+)</name>
        <dbReference type="ChEBI" id="CHEBI:29105"/>
        <label>1</label>
    </ligand>
</feature>
<evidence type="ECO:0000256" key="3">
    <source>
        <dbReference type="ARBA" id="ARBA00022695"/>
    </source>
</evidence>
<dbReference type="Gene3D" id="1.10.40.90">
    <property type="match status" value="1"/>
</dbReference>
<dbReference type="InterPro" id="IPR007083">
    <property type="entry name" value="RNA_pol_Rpb1_4"/>
</dbReference>
<feature type="binding site" evidence="7">
    <location>
        <position position="514"/>
    </location>
    <ligand>
        <name>Mg(2+)</name>
        <dbReference type="ChEBI" id="CHEBI:18420"/>
    </ligand>
</feature>
<name>A0A2M7Z2V5_9BACT</name>
<dbReference type="Gene3D" id="1.10.150.390">
    <property type="match status" value="1"/>
</dbReference>
<accession>A0A2M7Z2V5</accession>